<name>W7KMY8_CYTFI</name>
<evidence type="ECO:0000313" key="3">
    <source>
        <dbReference type="Proteomes" id="UP000019270"/>
    </source>
</evidence>
<accession>W7KMY8</accession>
<dbReference type="OrthoDB" id="9804380at2"/>
<dbReference type="AlphaFoldDB" id="W7KMY8"/>
<dbReference type="Gene3D" id="1.10.8.730">
    <property type="match status" value="1"/>
</dbReference>
<comment type="caution">
    <text evidence="2">The sequence shown here is derived from an EMBL/GenBank/DDBJ whole genome shotgun (WGS) entry which is preliminary data.</text>
</comment>
<proteinExistence type="predicted"/>
<dbReference type="Pfam" id="PF01935">
    <property type="entry name" value="DUF87"/>
    <property type="match status" value="1"/>
</dbReference>
<feature type="domain" description="Helicase HerA central" evidence="1">
    <location>
        <begin position="256"/>
        <end position="505"/>
    </location>
</feature>
<dbReference type="PATRIC" id="fig|1307436.3.peg.4771"/>
<dbReference type="RefSeq" id="WP_152539726.1">
    <property type="nucleotide sequence ID" value="NZ_APVL01000029.1"/>
</dbReference>
<organism evidence="2 3">
    <name type="scientific">Cytobacillus firmus DS1</name>
    <dbReference type="NCBI Taxonomy" id="1307436"/>
    <lineage>
        <taxon>Bacteria</taxon>
        <taxon>Bacillati</taxon>
        <taxon>Bacillota</taxon>
        <taxon>Bacilli</taxon>
        <taxon>Bacillales</taxon>
        <taxon>Bacillaceae</taxon>
        <taxon>Cytobacillus</taxon>
    </lineage>
</organism>
<dbReference type="eggNOG" id="COG3451">
    <property type="taxonomic scope" value="Bacteria"/>
</dbReference>
<dbReference type="InterPro" id="IPR051162">
    <property type="entry name" value="T4SS_component"/>
</dbReference>
<dbReference type="InterPro" id="IPR027417">
    <property type="entry name" value="P-loop_NTPase"/>
</dbReference>
<protein>
    <recommendedName>
        <fullName evidence="1">Helicase HerA central domain-containing protein</fullName>
    </recommendedName>
</protein>
<evidence type="ECO:0000259" key="1">
    <source>
        <dbReference type="Pfam" id="PF01935"/>
    </source>
</evidence>
<sequence length="650" mass="73838">MKLFKKKQLESPKPVNNDKELSFPSLIDNALNDGVTFLDDYFTIQSGLGNIKYGRTIFVKPSGYPRTVRINWLEGLFMGNDIDVSVLVEPFHRTEAVRKLKNKIDQLETVFHSAAKNENGARMEESMQKLQDSKFLRDQIRNNQNGLYYASITATVYADSLTELNQKCVDVETTLGGESIELINAYGRQREGFLCTLPLGNNFLANTSRNLDQTALTAIFPHTSSKLNHTGGMPIGVYGNEYVYYNNFDKKLNNYNVGIFGESGAGKGVFVKQIIGRGFSDGINRVVIFDVEPEYTGLTRALGGCVIELRSDTYKGKSSRINPLDIYVEKEVINKNTEDEYILEKVNINEKVKEAIEFFKVMKEAATGVAGASLTPTELGILDEILNLLYHDKGITEDPESLFIQQQEVDEQGNIIWLKRYVEMPTISDVLHEIEKRMKEGTPNLEELKSVITLFTAGRAFGMFDGQTELITEQDVDLDTAPIICFDISRLSSNGIERPLAQHVLNIWTWNRFIKNDPKTKKRVVADEFWMQLKYPSMLEFFKLLSARGRKWNVSMTIVSQRYEMFHRSQEAQDIIAQLNTVAFLKQSDQDIEPILETFRFSEEVGQMIRTADTGDVLLKAGKEIVYFRSEPTPDEWVYLNTNQNISVGS</sequence>
<evidence type="ECO:0000313" key="2">
    <source>
        <dbReference type="EMBL" id="EWG08790.1"/>
    </source>
</evidence>
<dbReference type="PANTHER" id="PTHR30121:SF6">
    <property type="entry name" value="SLR6007 PROTEIN"/>
    <property type="match status" value="1"/>
</dbReference>
<gene>
    <name evidence="2" type="ORF">PBF_22407</name>
</gene>
<dbReference type="Gene3D" id="3.40.50.300">
    <property type="entry name" value="P-loop containing nucleotide triphosphate hydrolases"/>
    <property type="match status" value="1"/>
</dbReference>
<dbReference type="SUPFAM" id="SSF52540">
    <property type="entry name" value="P-loop containing nucleoside triphosphate hydrolases"/>
    <property type="match status" value="1"/>
</dbReference>
<dbReference type="PANTHER" id="PTHR30121">
    <property type="entry name" value="UNCHARACTERIZED PROTEIN YJGR-RELATED"/>
    <property type="match status" value="1"/>
</dbReference>
<dbReference type="InterPro" id="IPR002789">
    <property type="entry name" value="HerA_central"/>
</dbReference>
<reference evidence="3" key="1">
    <citation type="submission" date="2013-03" db="EMBL/GenBank/DDBJ databases">
        <title>Draft genome sequence of Bacillus firmus DS1.</title>
        <authorList>
            <person name="Peng D."/>
            <person name="Zhu L."/>
            <person name="Sun M."/>
        </authorList>
    </citation>
    <scope>NUCLEOTIDE SEQUENCE [LARGE SCALE GENOMIC DNA]</scope>
    <source>
        <strain evidence="3">DS1</strain>
    </source>
</reference>
<dbReference type="Proteomes" id="UP000019270">
    <property type="component" value="Unassembled WGS sequence"/>
</dbReference>
<reference evidence="2 3" key="2">
    <citation type="journal article" date="2016" name="Sci. Rep.">
        <title>A novel serine protease, Sep1, from Bacillus firmus DS-1 has nematicidal activity and degrades multiple intestinal-associated nematode proteins.</title>
        <authorList>
            <person name="Geng C."/>
            <person name="Nie X."/>
            <person name="Tang Z."/>
            <person name="Zhang Y."/>
            <person name="Lin J."/>
            <person name="Sun M."/>
            <person name="Peng D."/>
        </authorList>
    </citation>
    <scope>NUCLEOTIDE SEQUENCE [LARGE SCALE GENOMIC DNA]</scope>
    <source>
        <strain evidence="2 3">DS1</strain>
    </source>
</reference>
<dbReference type="EMBL" id="APVL01000029">
    <property type="protein sequence ID" value="EWG08790.1"/>
    <property type="molecule type" value="Genomic_DNA"/>
</dbReference>